<dbReference type="EMBL" id="AYXT01000001">
    <property type="protein sequence ID" value="ETF04019.1"/>
    <property type="molecule type" value="Genomic_DNA"/>
</dbReference>
<dbReference type="AlphaFoldDB" id="V8QYE5"/>
<feature type="domain" description="HTH lysR-type" evidence="5">
    <location>
        <begin position="1"/>
        <end position="58"/>
    </location>
</feature>
<proteinExistence type="inferred from homology"/>
<dbReference type="InterPro" id="IPR036390">
    <property type="entry name" value="WH_DNA-bd_sf"/>
</dbReference>
<dbReference type="PROSITE" id="PS50931">
    <property type="entry name" value="HTH_LYSR"/>
    <property type="match status" value="1"/>
</dbReference>
<dbReference type="InterPro" id="IPR036388">
    <property type="entry name" value="WH-like_DNA-bd_sf"/>
</dbReference>
<dbReference type="OrthoDB" id="570111at2"/>
<dbReference type="InterPro" id="IPR005119">
    <property type="entry name" value="LysR_subst-bd"/>
</dbReference>
<keyword evidence="7" id="KW-1185">Reference proteome</keyword>
<name>V8QYE5_9BURK</name>
<organism evidence="6 7">
    <name type="scientific">Advenella kashmirensis W13003</name>
    <dbReference type="NCBI Taxonomy" id="1424334"/>
    <lineage>
        <taxon>Bacteria</taxon>
        <taxon>Pseudomonadati</taxon>
        <taxon>Pseudomonadota</taxon>
        <taxon>Betaproteobacteria</taxon>
        <taxon>Burkholderiales</taxon>
        <taxon>Alcaligenaceae</taxon>
    </lineage>
</organism>
<dbReference type="Pfam" id="PF03466">
    <property type="entry name" value="LysR_substrate"/>
    <property type="match status" value="1"/>
</dbReference>
<dbReference type="InterPro" id="IPR000847">
    <property type="entry name" value="LysR_HTH_N"/>
</dbReference>
<dbReference type="Gene3D" id="1.10.10.10">
    <property type="entry name" value="Winged helix-like DNA-binding domain superfamily/Winged helix DNA-binding domain"/>
    <property type="match status" value="1"/>
</dbReference>
<dbReference type="Pfam" id="PF00126">
    <property type="entry name" value="HTH_1"/>
    <property type="match status" value="1"/>
</dbReference>
<keyword evidence="3" id="KW-0238">DNA-binding</keyword>
<dbReference type="RefSeq" id="WP_024003514.1">
    <property type="nucleotide sequence ID" value="NZ_KI650979.1"/>
</dbReference>
<dbReference type="GO" id="GO:0003700">
    <property type="term" value="F:DNA-binding transcription factor activity"/>
    <property type="evidence" value="ECO:0007669"/>
    <property type="project" value="InterPro"/>
</dbReference>
<dbReference type="PANTHER" id="PTHR30579:SF3">
    <property type="entry name" value="TRANSCRIPTIONAL REGULATORY PROTEIN"/>
    <property type="match status" value="1"/>
</dbReference>
<accession>V8QYE5</accession>
<protein>
    <submittedName>
        <fullName evidence="6">LysR family transcriptional regulator</fullName>
    </submittedName>
</protein>
<dbReference type="PATRIC" id="fig|1424334.3.peg.445"/>
<dbReference type="Proteomes" id="UP000018733">
    <property type="component" value="Unassembled WGS sequence"/>
</dbReference>
<dbReference type="InterPro" id="IPR050176">
    <property type="entry name" value="LTTR"/>
</dbReference>
<dbReference type="FunFam" id="1.10.10.10:FF:000001">
    <property type="entry name" value="LysR family transcriptional regulator"/>
    <property type="match status" value="1"/>
</dbReference>
<evidence type="ECO:0000256" key="3">
    <source>
        <dbReference type="ARBA" id="ARBA00023125"/>
    </source>
</evidence>
<evidence type="ECO:0000256" key="2">
    <source>
        <dbReference type="ARBA" id="ARBA00023015"/>
    </source>
</evidence>
<evidence type="ECO:0000256" key="4">
    <source>
        <dbReference type="ARBA" id="ARBA00023163"/>
    </source>
</evidence>
<dbReference type="GO" id="GO:0003677">
    <property type="term" value="F:DNA binding"/>
    <property type="evidence" value="ECO:0007669"/>
    <property type="project" value="UniProtKB-KW"/>
</dbReference>
<keyword evidence="2" id="KW-0805">Transcription regulation</keyword>
<dbReference type="PANTHER" id="PTHR30579">
    <property type="entry name" value="TRANSCRIPTIONAL REGULATOR"/>
    <property type="match status" value="1"/>
</dbReference>
<keyword evidence="4" id="KW-0804">Transcription</keyword>
<evidence type="ECO:0000313" key="7">
    <source>
        <dbReference type="Proteomes" id="UP000018733"/>
    </source>
</evidence>
<reference evidence="6 7" key="1">
    <citation type="journal article" date="2014" name="Genome Announc.">
        <title>Draft Genome Sequence of Advenella kashmirensis Strain W13003, a Polycyclic Aromatic Hydrocarbon-Degrading Bacterium.</title>
        <authorList>
            <person name="Wang X."/>
            <person name="Jin D."/>
            <person name="Zhou L."/>
            <person name="Wu L."/>
            <person name="An W."/>
            <person name="Zhao L."/>
        </authorList>
    </citation>
    <scope>NUCLEOTIDE SEQUENCE [LARGE SCALE GENOMIC DNA]</scope>
    <source>
        <strain evidence="6 7">W13003</strain>
    </source>
</reference>
<dbReference type="Gene3D" id="3.40.190.290">
    <property type="match status" value="1"/>
</dbReference>
<gene>
    <name evidence="6" type="ORF">W822_02230</name>
</gene>
<comment type="caution">
    <text evidence="6">The sequence shown here is derived from an EMBL/GenBank/DDBJ whole genome shotgun (WGS) entry which is preliminary data.</text>
</comment>
<comment type="similarity">
    <text evidence="1">Belongs to the LysR transcriptional regulatory family.</text>
</comment>
<dbReference type="SUPFAM" id="SSF53850">
    <property type="entry name" value="Periplasmic binding protein-like II"/>
    <property type="match status" value="1"/>
</dbReference>
<sequence>MDWDNLRFFLEIARTGRLASAAHRLGVDQATVSRRMTALETQLGRRLFVRSTTGMSLTDAGRQLTVQAEAMEAAAAAVDAPGEDAGDVMSGVVRVGVTEGFGTAVLAEKLAKLTILHPLLTVELVAVPAIVNISRREADIVIALDRPQRGPYVVTKLSDYVLGFYASEAYLSRSAPLNVPEDLRHHRLISYVDDLLYTKALRFLNHMRAPNFALRSTSVTAQLHATAAGAGVAVLPAFIANDCPGVRPVLPDIRFTRTFWMSMPEEMRHQSRMKKTWDFLRQVAEEHRAGLLPE</sequence>
<dbReference type="SUPFAM" id="SSF46785">
    <property type="entry name" value="Winged helix' DNA-binding domain"/>
    <property type="match status" value="1"/>
</dbReference>
<dbReference type="eggNOG" id="COG0583">
    <property type="taxonomic scope" value="Bacteria"/>
</dbReference>
<evidence type="ECO:0000259" key="5">
    <source>
        <dbReference type="PROSITE" id="PS50931"/>
    </source>
</evidence>
<evidence type="ECO:0000313" key="6">
    <source>
        <dbReference type="EMBL" id="ETF04019.1"/>
    </source>
</evidence>
<dbReference type="STRING" id="1424334.W822_02230"/>
<dbReference type="HOGENOM" id="CLU_039613_2_2_4"/>
<dbReference type="PRINTS" id="PR00039">
    <property type="entry name" value="HTHLYSR"/>
</dbReference>
<evidence type="ECO:0000256" key="1">
    <source>
        <dbReference type="ARBA" id="ARBA00009437"/>
    </source>
</evidence>